<sequence>MSKLYHKLIGVTLLFLGNKMSDSPSSSPPAPSSDSTPPPDNSTGGGSAPPPTDSAPPPSPPADSTPPPDNSTGGSAPPPADSAPPPTPPSDSSSPPPATPPPVSEPPPDSPPSPPPDAPPPADPTPVDSGSPPPEPTNSPPPPEESESPPPPPNEEDSSPLPQPPPEKSSPPPSQKSSPPPSEISSPPPPEKSSPPPSEKSSPPPPEKSSPPPPASSPKSAPKKKKKSPPPPPPGAPTKSPSNAPPPLKAPHALPPKSTAAGGPLKSPSTGVPSFPPPPPNGNDNGYQGKTMAGMAVAGFAIIAVVAVLFFVRRKKKRNVDAYSDSQYMPPPNFSIQSDGLLHGQNTTKGYSVPGGYNTQQQSYNTQQQSDNTRTSFGSQRGSQRGYPPDSAVMGSGQTHFTYEELMDITEGFAQRNILGEGGFGCVYKGKLHDGKLVAVKQLKVGSGQGDREFKAEVEIISRVHHRHLVSLVGYCISDVERLLIYEYVPNQTLEHHLHGKGRPVLEWAKRVRIAIGSAKGLAYLHEDCHPKIIHRDIKSANILLDDDFEAQARKTIIFFFLTLLLFGCKVADFGLAKLNDSTQTHVSTRVMGTFGYLAPEYAQSGKLTDRSDVFSFGVVLLELVTGRKPVDQYQPLGEESLVEWARPLLHKAIETGDFSDLVDRRLQNNYVENEVFRMIETAAACIRHSGPKRPRMAQVVRALDSEGDMGDISNGSKVGQTSSYDSGQYNSDAMKFRKMAFGFDDSSDSGDYSVRSSSRGSYGASTEFTRNESENRKFNNRQY</sequence>
<feature type="compositionally biased region" description="Pro residues" evidence="15">
    <location>
        <begin position="76"/>
        <end position="124"/>
    </location>
</feature>
<dbReference type="SMART" id="SM00220">
    <property type="entry name" value="S_TKc"/>
    <property type="match status" value="1"/>
</dbReference>
<comment type="catalytic activity">
    <reaction evidence="12">
        <text>L-threonyl-[protein] + ATP = O-phospho-L-threonyl-[protein] + ADP + H(+)</text>
        <dbReference type="Rhea" id="RHEA:46608"/>
        <dbReference type="Rhea" id="RHEA-COMP:11060"/>
        <dbReference type="Rhea" id="RHEA-COMP:11605"/>
        <dbReference type="ChEBI" id="CHEBI:15378"/>
        <dbReference type="ChEBI" id="CHEBI:30013"/>
        <dbReference type="ChEBI" id="CHEBI:30616"/>
        <dbReference type="ChEBI" id="CHEBI:61977"/>
        <dbReference type="ChEBI" id="CHEBI:456216"/>
        <dbReference type="EC" id="2.7.11.1"/>
    </reaction>
</comment>
<dbReference type="Gene3D" id="1.10.510.10">
    <property type="entry name" value="Transferase(Phosphotransferase) domain 1"/>
    <property type="match status" value="1"/>
</dbReference>
<dbReference type="Proteomes" id="UP000694005">
    <property type="component" value="Chromosome A07"/>
</dbReference>
<feature type="compositionally biased region" description="Polar residues" evidence="15">
    <location>
        <begin position="714"/>
        <end position="727"/>
    </location>
</feature>
<evidence type="ECO:0000256" key="1">
    <source>
        <dbReference type="ARBA" id="ARBA00004162"/>
    </source>
</evidence>
<feature type="compositionally biased region" description="Pro residues" evidence="15">
    <location>
        <begin position="26"/>
        <end position="40"/>
    </location>
</feature>
<keyword evidence="6 16" id="KW-0812">Transmembrane</keyword>
<keyword evidence="8" id="KW-0418">Kinase</keyword>
<dbReference type="InterPro" id="IPR001245">
    <property type="entry name" value="Ser-Thr/Tyr_kinase_cat_dom"/>
</dbReference>
<dbReference type="EC" id="2.7.11.1" evidence="2"/>
<keyword evidence="4" id="KW-0723">Serine/threonine-protein kinase</keyword>
<protein>
    <recommendedName>
        <fullName evidence="2">non-specific serine/threonine protein kinase</fullName>
        <ecNumber evidence="2">2.7.11.1</ecNumber>
    </recommendedName>
</protein>
<feature type="region of interest" description="Disordered" evidence="15">
    <location>
        <begin position="323"/>
        <end position="394"/>
    </location>
</feature>
<evidence type="ECO:0000256" key="6">
    <source>
        <dbReference type="ARBA" id="ARBA00022692"/>
    </source>
</evidence>
<dbReference type="InterPro" id="IPR011009">
    <property type="entry name" value="Kinase-like_dom_sf"/>
</dbReference>
<evidence type="ECO:0000256" key="15">
    <source>
        <dbReference type="SAM" id="MobiDB-lite"/>
    </source>
</evidence>
<evidence type="ECO:0000256" key="11">
    <source>
        <dbReference type="ARBA" id="ARBA00023136"/>
    </source>
</evidence>
<feature type="region of interest" description="Disordered" evidence="15">
    <location>
        <begin position="18"/>
        <end position="287"/>
    </location>
</feature>
<dbReference type="FunFam" id="3.30.200.20:FF:000212">
    <property type="entry name" value="Proline-rich receptor-like protein kinase PERK8"/>
    <property type="match status" value="1"/>
</dbReference>
<keyword evidence="5" id="KW-0808">Transferase</keyword>
<reference evidence="18 19" key="1">
    <citation type="submission" date="2021-07" db="EMBL/GenBank/DDBJ databases">
        <authorList>
            <consortium name="Genoscope - CEA"/>
            <person name="William W."/>
        </authorList>
    </citation>
    <scope>NUCLEOTIDE SEQUENCE [LARGE SCALE GENOMIC DNA]</scope>
</reference>
<dbReference type="InterPro" id="IPR008271">
    <property type="entry name" value="Ser/Thr_kinase_AS"/>
</dbReference>
<feature type="compositionally biased region" description="Polar residues" evidence="15">
    <location>
        <begin position="334"/>
        <end position="350"/>
    </location>
</feature>
<dbReference type="AlphaFoldDB" id="A0A8D9HR35"/>
<feature type="region of interest" description="Disordered" evidence="15">
    <location>
        <begin position="747"/>
        <end position="784"/>
    </location>
</feature>
<feature type="compositionally biased region" description="Pro residues" evidence="15">
    <location>
        <begin position="48"/>
        <end position="69"/>
    </location>
</feature>
<feature type="transmembrane region" description="Helical" evidence="16">
    <location>
        <begin position="557"/>
        <end position="577"/>
    </location>
</feature>
<name>A0A8D9HR35_BRACM</name>
<dbReference type="PANTHER" id="PTHR47982">
    <property type="entry name" value="PROLINE-RICH RECEPTOR-LIKE PROTEIN KINASE PERK4"/>
    <property type="match status" value="1"/>
</dbReference>
<keyword evidence="9 14" id="KW-0067">ATP-binding</keyword>
<dbReference type="GO" id="GO:0005524">
    <property type="term" value="F:ATP binding"/>
    <property type="evidence" value="ECO:0007669"/>
    <property type="project" value="UniProtKB-UniRule"/>
</dbReference>
<evidence type="ECO:0000259" key="17">
    <source>
        <dbReference type="PROSITE" id="PS50011"/>
    </source>
</evidence>
<accession>A0A8D9HR35</accession>
<evidence type="ECO:0000256" key="9">
    <source>
        <dbReference type="ARBA" id="ARBA00022840"/>
    </source>
</evidence>
<feature type="compositionally biased region" description="Low complexity" evidence="15">
    <location>
        <begin position="747"/>
        <end position="766"/>
    </location>
</feature>
<evidence type="ECO:0000256" key="8">
    <source>
        <dbReference type="ARBA" id="ARBA00022777"/>
    </source>
</evidence>
<keyword evidence="3" id="KW-1003">Cell membrane</keyword>
<evidence type="ECO:0000256" key="12">
    <source>
        <dbReference type="ARBA" id="ARBA00047899"/>
    </source>
</evidence>
<comment type="catalytic activity">
    <reaction evidence="13">
        <text>L-seryl-[protein] + ATP = O-phospho-L-seryl-[protein] + ADP + H(+)</text>
        <dbReference type="Rhea" id="RHEA:17989"/>
        <dbReference type="Rhea" id="RHEA-COMP:9863"/>
        <dbReference type="Rhea" id="RHEA-COMP:11604"/>
        <dbReference type="ChEBI" id="CHEBI:15378"/>
        <dbReference type="ChEBI" id="CHEBI:29999"/>
        <dbReference type="ChEBI" id="CHEBI:30616"/>
        <dbReference type="ChEBI" id="CHEBI:83421"/>
        <dbReference type="ChEBI" id="CHEBI:456216"/>
        <dbReference type="EC" id="2.7.11.1"/>
    </reaction>
</comment>
<dbReference type="Pfam" id="PF07714">
    <property type="entry name" value="PK_Tyr_Ser-Thr"/>
    <property type="match status" value="1"/>
</dbReference>
<dbReference type="InterPro" id="IPR000719">
    <property type="entry name" value="Prot_kinase_dom"/>
</dbReference>
<evidence type="ECO:0000256" key="5">
    <source>
        <dbReference type="ARBA" id="ARBA00022679"/>
    </source>
</evidence>
<evidence type="ECO:0000256" key="13">
    <source>
        <dbReference type="ARBA" id="ARBA00048679"/>
    </source>
</evidence>
<dbReference type="PROSITE" id="PS00107">
    <property type="entry name" value="PROTEIN_KINASE_ATP"/>
    <property type="match status" value="1"/>
</dbReference>
<dbReference type="CDD" id="cd14066">
    <property type="entry name" value="STKc_IRAK"/>
    <property type="match status" value="1"/>
</dbReference>
<keyword evidence="11 16" id="KW-0472">Membrane</keyword>
<dbReference type="InterPro" id="IPR047117">
    <property type="entry name" value="PERK1-13-like"/>
</dbReference>
<evidence type="ECO:0000256" key="2">
    <source>
        <dbReference type="ARBA" id="ARBA00012513"/>
    </source>
</evidence>
<gene>
    <name evidence="18" type="ORF">BRAPAZ1V2_A07P39170.2</name>
</gene>
<evidence type="ECO:0000313" key="18">
    <source>
        <dbReference type="EMBL" id="CAG7904273.1"/>
    </source>
</evidence>
<feature type="transmembrane region" description="Helical" evidence="16">
    <location>
        <begin position="292"/>
        <end position="312"/>
    </location>
</feature>
<dbReference type="SUPFAM" id="SSF56112">
    <property type="entry name" value="Protein kinase-like (PK-like)"/>
    <property type="match status" value="1"/>
</dbReference>
<dbReference type="FunFam" id="1.10.510.10:FF:000173">
    <property type="entry name" value="proline-rich receptor-like protein kinase PERK8"/>
    <property type="match status" value="1"/>
</dbReference>
<evidence type="ECO:0000256" key="4">
    <source>
        <dbReference type="ARBA" id="ARBA00022527"/>
    </source>
</evidence>
<comment type="subcellular location">
    <subcellularLocation>
        <location evidence="1">Cell membrane</location>
        <topology evidence="1">Single-pass membrane protein</topology>
    </subcellularLocation>
</comment>
<dbReference type="GO" id="GO:0004674">
    <property type="term" value="F:protein serine/threonine kinase activity"/>
    <property type="evidence" value="ECO:0007669"/>
    <property type="project" value="UniProtKB-KW"/>
</dbReference>
<evidence type="ECO:0000256" key="3">
    <source>
        <dbReference type="ARBA" id="ARBA00022475"/>
    </source>
</evidence>
<feature type="binding site" evidence="14">
    <location>
        <position position="441"/>
    </location>
    <ligand>
        <name>ATP</name>
        <dbReference type="ChEBI" id="CHEBI:30616"/>
    </ligand>
</feature>
<evidence type="ECO:0000256" key="16">
    <source>
        <dbReference type="SAM" id="Phobius"/>
    </source>
</evidence>
<evidence type="ECO:0000313" key="19">
    <source>
        <dbReference type="Proteomes" id="UP000694005"/>
    </source>
</evidence>
<feature type="compositionally biased region" description="Pro residues" evidence="15">
    <location>
        <begin position="161"/>
        <end position="216"/>
    </location>
</feature>
<dbReference type="GO" id="GO:0005886">
    <property type="term" value="C:plasma membrane"/>
    <property type="evidence" value="ECO:0007669"/>
    <property type="project" value="UniProtKB-SubCell"/>
</dbReference>
<proteinExistence type="predicted"/>
<dbReference type="Gene3D" id="3.30.200.20">
    <property type="entry name" value="Phosphorylase Kinase, domain 1"/>
    <property type="match status" value="1"/>
</dbReference>
<dbReference type="Gramene" id="A07p39170.2_BraZ1">
    <property type="protein sequence ID" value="A07p39170.2_BraZ1.CDS"/>
    <property type="gene ID" value="A07g39170.2_BraZ1"/>
</dbReference>
<keyword evidence="7 14" id="KW-0547">Nucleotide-binding</keyword>
<feature type="compositionally biased region" description="Pro residues" evidence="15">
    <location>
        <begin position="131"/>
        <end position="153"/>
    </location>
</feature>
<dbReference type="PROSITE" id="PS00108">
    <property type="entry name" value="PROTEIN_KINASE_ST"/>
    <property type="match status" value="1"/>
</dbReference>
<evidence type="ECO:0000256" key="7">
    <source>
        <dbReference type="ARBA" id="ARBA00022741"/>
    </source>
</evidence>
<keyword evidence="10 16" id="KW-1133">Transmembrane helix</keyword>
<feature type="compositionally biased region" description="Polar residues" evidence="15">
    <location>
        <begin position="371"/>
        <end position="383"/>
    </location>
</feature>
<evidence type="ECO:0000256" key="10">
    <source>
        <dbReference type="ARBA" id="ARBA00022989"/>
    </source>
</evidence>
<organism evidence="18 19">
    <name type="scientific">Brassica campestris</name>
    <name type="common">Field mustard</name>
    <dbReference type="NCBI Taxonomy" id="3711"/>
    <lineage>
        <taxon>Eukaryota</taxon>
        <taxon>Viridiplantae</taxon>
        <taxon>Streptophyta</taxon>
        <taxon>Embryophyta</taxon>
        <taxon>Tracheophyta</taxon>
        <taxon>Spermatophyta</taxon>
        <taxon>Magnoliopsida</taxon>
        <taxon>eudicotyledons</taxon>
        <taxon>Gunneridae</taxon>
        <taxon>Pentapetalae</taxon>
        <taxon>rosids</taxon>
        <taxon>malvids</taxon>
        <taxon>Brassicales</taxon>
        <taxon>Brassicaceae</taxon>
        <taxon>Brassiceae</taxon>
        <taxon>Brassica</taxon>
    </lineage>
</organism>
<feature type="domain" description="Protein kinase" evidence="17">
    <location>
        <begin position="413"/>
        <end position="697"/>
    </location>
</feature>
<feature type="compositionally biased region" description="Low complexity" evidence="15">
    <location>
        <begin position="357"/>
        <end position="370"/>
    </location>
</feature>
<dbReference type="InterPro" id="IPR017441">
    <property type="entry name" value="Protein_kinase_ATP_BS"/>
</dbReference>
<dbReference type="PANTHER" id="PTHR47982:SF19">
    <property type="entry name" value="NON-SPECIFIC SERINE_THREONINE PROTEIN KINASE"/>
    <property type="match status" value="1"/>
</dbReference>
<dbReference type="PROSITE" id="PS50011">
    <property type="entry name" value="PROTEIN_KINASE_DOM"/>
    <property type="match status" value="1"/>
</dbReference>
<evidence type="ECO:0000256" key="14">
    <source>
        <dbReference type="PROSITE-ProRule" id="PRU10141"/>
    </source>
</evidence>
<feature type="region of interest" description="Disordered" evidence="15">
    <location>
        <begin position="707"/>
        <end position="727"/>
    </location>
</feature>
<dbReference type="EMBL" id="LS974623">
    <property type="protein sequence ID" value="CAG7904273.1"/>
    <property type="molecule type" value="Genomic_DNA"/>
</dbReference>